<protein>
    <submittedName>
        <fullName evidence="1">DUF503 domain-containing protein</fullName>
    </submittedName>
</protein>
<dbReference type="EMBL" id="JAFNJU010000001">
    <property type="protein sequence ID" value="MBO1263773.1"/>
    <property type="molecule type" value="Genomic_DNA"/>
</dbReference>
<proteinExistence type="predicted"/>
<dbReference type="PANTHER" id="PTHR36441:SF1">
    <property type="entry name" value="DUF503 DOMAIN-CONTAINING PROTEIN"/>
    <property type="match status" value="1"/>
</dbReference>
<dbReference type="Gene3D" id="3.30.70.1120">
    <property type="entry name" value="TT1725-like"/>
    <property type="match status" value="1"/>
</dbReference>
<comment type="caution">
    <text evidence="1">The sequence shown here is derived from an EMBL/GenBank/DDBJ whole genome shotgun (WGS) entry which is preliminary data.</text>
</comment>
<evidence type="ECO:0000313" key="1">
    <source>
        <dbReference type="EMBL" id="MBO1263773.1"/>
    </source>
</evidence>
<dbReference type="RefSeq" id="WP_207598278.1">
    <property type="nucleotide sequence ID" value="NZ_JAFNJU010000001.1"/>
</dbReference>
<name>A0A939KI53_9CLOT</name>
<dbReference type="AlphaFoldDB" id="A0A939KI53"/>
<dbReference type="Proteomes" id="UP000664218">
    <property type="component" value="Unassembled WGS sequence"/>
</dbReference>
<gene>
    <name evidence="1" type="ORF">J3A84_01780</name>
</gene>
<dbReference type="InterPro" id="IPR007546">
    <property type="entry name" value="DUF503"/>
</dbReference>
<dbReference type="InterPro" id="IPR036746">
    <property type="entry name" value="TT1725-like_sf"/>
</dbReference>
<evidence type="ECO:0000313" key="2">
    <source>
        <dbReference type="Proteomes" id="UP000664218"/>
    </source>
</evidence>
<dbReference type="Pfam" id="PF04456">
    <property type="entry name" value="DUF503"/>
    <property type="match status" value="1"/>
</dbReference>
<keyword evidence="2" id="KW-1185">Reference proteome</keyword>
<reference evidence="1" key="1">
    <citation type="submission" date="2021-03" db="EMBL/GenBank/DDBJ databases">
        <title>Proteiniclasticum marinus sp. nov., isolated from tidal flat sediment.</title>
        <authorList>
            <person name="Namirimu T."/>
            <person name="Yang J.-A."/>
            <person name="Yang S.-H."/>
            <person name="Kim Y.-J."/>
            <person name="Kwon K.K."/>
        </authorList>
    </citation>
    <scope>NUCLEOTIDE SEQUENCE</scope>
    <source>
        <strain evidence="1">SCR006</strain>
    </source>
</reference>
<accession>A0A939KI53</accession>
<dbReference type="PANTHER" id="PTHR36441">
    <property type="entry name" value="HYPOTHETICAL CYTOSOLIC PROTEIN"/>
    <property type="match status" value="1"/>
</dbReference>
<sequence length="96" mass="10930">MTCVGTAKLTFRVSYVHSLKEKRSIVNSLKAKVRSRFNVSISETENLDQHKSIVIGVAFISNDRSLVEGTMRKVADFILNSFDVELIQEETYIDNF</sequence>
<dbReference type="SUPFAM" id="SSF103007">
    <property type="entry name" value="Hypothetical protein TT1725"/>
    <property type="match status" value="1"/>
</dbReference>
<organism evidence="1 2">
    <name type="scientific">Proteiniclasticum aestuarii</name>
    <dbReference type="NCBI Taxonomy" id="2817862"/>
    <lineage>
        <taxon>Bacteria</taxon>
        <taxon>Bacillati</taxon>
        <taxon>Bacillota</taxon>
        <taxon>Clostridia</taxon>
        <taxon>Eubacteriales</taxon>
        <taxon>Clostridiaceae</taxon>
        <taxon>Proteiniclasticum</taxon>
    </lineage>
</organism>